<evidence type="ECO:0000313" key="1">
    <source>
        <dbReference type="EMBL" id="VFU13789.1"/>
    </source>
</evidence>
<keyword evidence="1" id="KW-0418">Kinase</keyword>
<gene>
    <name evidence="1" type="ORF">SCFA_220034</name>
</gene>
<dbReference type="SUPFAM" id="SSF56112">
    <property type="entry name" value="Protein kinase-like (PK-like)"/>
    <property type="match status" value="1"/>
</dbReference>
<keyword evidence="1" id="KW-0808">Transferase</keyword>
<reference evidence="1" key="1">
    <citation type="submission" date="2019-03" db="EMBL/GenBank/DDBJ databases">
        <authorList>
            <person name="Hao L."/>
        </authorList>
    </citation>
    <scope>NUCLEOTIDE SEQUENCE</scope>
</reference>
<dbReference type="AlphaFoldDB" id="A0A485LXW5"/>
<accession>A0A485LXW5</accession>
<dbReference type="InterPro" id="IPR011009">
    <property type="entry name" value="Kinase-like_dom_sf"/>
</dbReference>
<protein>
    <submittedName>
        <fullName evidence="1">Serine/threonine protein kinase</fullName>
    </submittedName>
</protein>
<keyword evidence="1" id="KW-0723">Serine/threonine-protein kinase</keyword>
<name>A0A485LXW5_9ZZZZ</name>
<proteinExistence type="predicted"/>
<dbReference type="GO" id="GO:0004674">
    <property type="term" value="F:protein serine/threonine kinase activity"/>
    <property type="evidence" value="ECO:0007669"/>
    <property type="project" value="UniProtKB-KW"/>
</dbReference>
<dbReference type="EMBL" id="CAADRM010000084">
    <property type="protein sequence ID" value="VFU13789.1"/>
    <property type="molecule type" value="Genomic_DNA"/>
</dbReference>
<sequence>MTHQDLKKYRRYGPRVQLITRDGCAVVQKSYSQAVLPVRIMGFFLIAWERFIYSRLAGLPGIPDPMPCPDRLTLVTRFMGGGNLKEASHIPGAPYFDSLKRLIAAMHQRGVIHLDLRNRRNYGIDEQGRPYLVDFATCLYFPWNVPPRKVFEAIDWMGFAKVKHKLQPGLLDEREKRMLSLGTRLSSWWLPPRALRLIRNIGKNYRDHMKK</sequence>
<organism evidence="1">
    <name type="scientific">anaerobic digester metagenome</name>
    <dbReference type="NCBI Taxonomy" id="1263854"/>
    <lineage>
        <taxon>unclassified sequences</taxon>
        <taxon>metagenomes</taxon>
        <taxon>ecological metagenomes</taxon>
    </lineage>
</organism>